<feature type="compositionally biased region" description="Pro residues" evidence="2">
    <location>
        <begin position="246"/>
        <end position="260"/>
    </location>
</feature>
<feature type="region of interest" description="Disordered" evidence="2">
    <location>
        <begin position="782"/>
        <end position="803"/>
    </location>
</feature>
<feature type="region of interest" description="Disordered" evidence="2">
    <location>
        <begin position="452"/>
        <end position="485"/>
    </location>
</feature>
<dbReference type="Proteomes" id="UP001150569">
    <property type="component" value="Unassembled WGS sequence"/>
</dbReference>
<feature type="compositionally biased region" description="Polar residues" evidence="2">
    <location>
        <begin position="1"/>
        <end position="20"/>
    </location>
</feature>
<reference evidence="3" key="1">
    <citation type="submission" date="2022-07" db="EMBL/GenBank/DDBJ databases">
        <title>Phylogenomic reconstructions and comparative analyses of Kickxellomycotina fungi.</title>
        <authorList>
            <person name="Reynolds N.K."/>
            <person name="Stajich J.E."/>
            <person name="Barry K."/>
            <person name="Grigoriev I.V."/>
            <person name="Crous P."/>
            <person name="Smith M.E."/>
        </authorList>
    </citation>
    <scope>NUCLEOTIDE SEQUENCE</scope>
    <source>
        <strain evidence="3">RSA 861</strain>
    </source>
</reference>
<dbReference type="InterPro" id="IPR006597">
    <property type="entry name" value="Sel1-like"/>
</dbReference>
<feature type="region of interest" description="Disordered" evidence="2">
    <location>
        <begin position="1"/>
        <end position="375"/>
    </location>
</feature>
<keyword evidence="1" id="KW-0677">Repeat</keyword>
<feature type="compositionally biased region" description="Polar residues" evidence="2">
    <location>
        <begin position="351"/>
        <end position="364"/>
    </location>
</feature>
<evidence type="ECO:0000256" key="1">
    <source>
        <dbReference type="ARBA" id="ARBA00022737"/>
    </source>
</evidence>
<organism evidence="3 4">
    <name type="scientific">Tieghemiomyces parasiticus</name>
    <dbReference type="NCBI Taxonomy" id="78921"/>
    <lineage>
        <taxon>Eukaryota</taxon>
        <taxon>Fungi</taxon>
        <taxon>Fungi incertae sedis</taxon>
        <taxon>Zoopagomycota</taxon>
        <taxon>Kickxellomycotina</taxon>
        <taxon>Dimargaritomycetes</taxon>
        <taxon>Dimargaritales</taxon>
        <taxon>Dimargaritaceae</taxon>
        <taxon>Tieghemiomyces</taxon>
    </lineage>
</organism>
<keyword evidence="4" id="KW-1185">Reference proteome</keyword>
<dbReference type="Pfam" id="PF08238">
    <property type="entry name" value="Sel1"/>
    <property type="match status" value="7"/>
</dbReference>
<dbReference type="AlphaFoldDB" id="A0A9W8AEW8"/>
<name>A0A9W8AEW8_9FUNG</name>
<evidence type="ECO:0008006" key="5">
    <source>
        <dbReference type="Google" id="ProtNLM"/>
    </source>
</evidence>
<dbReference type="SUPFAM" id="SSF81901">
    <property type="entry name" value="HCP-like"/>
    <property type="match status" value="2"/>
</dbReference>
<evidence type="ECO:0000313" key="3">
    <source>
        <dbReference type="EMBL" id="KAJ1929686.1"/>
    </source>
</evidence>
<dbReference type="EMBL" id="JANBPT010000027">
    <property type="protein sequence ID" value="KAJ1929686.1"/>
    <property type="molecule type" value="Genomic_DNA"/>
</dbReference>
<accession>A0A9W8AEW8</accession>
<comment type="caution">
    <text evidence="3">The sequence shown here is derived from an EMBL/GenBank/DDBJ whole genome shotgun (WGS) entry which is preliminary data.</text>
</comment>
<feature type="compositionally biased region" description="Basic residues" evidence="2">
    <location>
        <begin position="789"/>
        <end position="799"/>
    </location>
</feature>
<evidence type="ECO:0000256" key="2">
    <source>
        <dbReference type="SAM" id="MobiDB-lite"/>
    </source>
</evidence>
<feature type="compositionally biased region" description="Polar residues" evidence="2">
    <location>
        <begin position="455"/>
        <end position="464"/>
    </location>
</feature>
<dbReference type="Gene3D" id="1.25.40.10">
    <property type="entry name" value="Tetratricopeptide repeat domain"/>
    <property type="match status" value="2"/>
</dbReference>
<dbReference type="InterPro" id="IPR051726">
    <property type="entry name" value="Chitin_Synth_Reg"/>
</dbReference>
<proteinExistence type="predicted"/>
<dbReference type="SMART" id="SM00671">
    <property type="entry name" value="SEL1"/>
    <property type="match status" value="7"/>
</dbReference>
<evidence type="ECO:0000313" key="4">
    <source>
        <dbReference type="Proteomes" id="UP001150569"/>
    </source>
</evidence>
<feature type="compositionally biased region" description="Polar residues" evidence="2">
    <location>
        <begin position="123"/>
        <end position="158"/>
    </location>
</feature>
<protein>
    <recommendedName>
        <fullName evidence="5">HCP-like protein</fullName>
    </recommendedName>
</protein>
<dbReference type="InterPro" id="IPR011990">
    <property type="entry name" value="TPR-like_helical_dom_sf"/>
</dbReference>
<feature type="compositionally biased region" description="Pro residues" evidence="2">
    <location>
        <begin position="275"/>
        <end position="288"/>
    </location>
</feature>
<dbReference type="OrthoDB" id="272077at2759"/>
<dbReference type="PANTHER" id="PTHR46430">
    <property type="entry name" value="PROTEIN SKT5-RELATED"/>
    <property type="match status" value="1"/>
</dbReference>
<dbReference type="PANTHER" id="PTHR46430:SF2">
    <property type="entry name" value="CHITIN SYNTHASE REGULATORY FACTOR 4"/>
    <property type="match status" value="1"/>
</dbReference>
<sequence>MSSGARPPTSGSGSYPSFDQQRPDSAAQFVDTAASSPRSSWKAEGQPGYETASSGASDGPQAPHPAFNTPPISPPGVGHVTVARRPSKPLPTKPSNFPLDHTFQTLALSPPASVVQAPGQTLLIPQQPSDGADCNSISSSTTSPDQHQPASGRSSYSNLRAPVVPERPAETLNDPHAYLRPTSQDLYDARFPRVASGRSLADSSDSGDDPALSTRGAVDSGFDNQGFDSGYPAGTYNRYSQVGPPTATPPALHMPPPSLAPPAIQKSQSHSPAPRQLPQPPAGAPPVAPAGSGGLPRPPNAMRLKSHNSSTPDLASAAAQRLSHPQHGFDGPIPRNTTSHYATTRGPPGRPTSSYYQMHSNSSGELRPHSMAEGGTMPYGRHSASVTSFQQNGTRNSMFFGSQRGSRLSVTLLNEKSALGMYREAAKKTNDPHIQLEFAKYLIECANEEGGAPLSPTTSASGTPHGSPRLGPQLTPGEVAATTQESKQKLMEEAVYWIRQLEKQAHPEACFIAAEWYEEGRHGLPKDADKAVSNYLIASKHNVAYASFKMGKYYEGRKQASKSLSFFQKGAAQGDVSCNFRLAQAHLRGELHQAKSVRQALIYLRRSAVPDERCSEGAYLLALMYLGEFYECNVQDQIFKDNEEAQKLLERAAQFGNNDAQYRLGQAFEFGEAGYEADPVFSVSYYRMAAEQGHKEAQMALSAWYLSGSPGTVEQNDSLAFKWCAKSAEQGLVKAEFAMGYYYEVGIGTPVDTGRAMEWYRLAVSHGNQEAQQRMDKLLGNSRESSRDLKRKVTKKRAKKDNSGCRIF</sequence>
<gene>
    <name evidence="3" type="ORF">IWQ60_000960</name>
</gene>